<evidence type="ECO:0000256" key="7">
    <source>
        <dbReference type="ARBA" id="ARBA00022723"/>
    </source>
</evidence>
<evidence type="ECO:0000256" key="1">
    <source>
        <dbReference type="ARBA" id="ARBA00001187"/>
    </source>
</evidence>
<evidence type="ECO:0000256" key="8">
    <source>
        <dbReference type="ARBA" id="ARBA00022729"/>
    </source>
</evidence>
<dbReference type="PANTHER" id="PTHR37016">
    <property type="match status" value="1"/>
</dbReference>
<name>A0A2V1E3V2_9PLEO</name>
<evidence type="ECO:0000256" key="6">
    <source>
        <dbReference type="ARBA" id="ARBA00022685"/>
    </source>
</evidence>
<sequence>MKFFIHAALATYASALTLQPNKQSPLTIDIKKSGNTEVKVSVTNNGPETLNLLSKGTFLDEDLPVERVSVFSNKGSKKIPFEGIKIRLLTSGLNSKDFLSLAPKETKTITVETAALHTLTDGGDFNVFAKGYLPYATGNSTELSGSIAYESNKLSMLVDGAIAAKIAKTFSKRTIIKDSCEGGNRNAIETAIGNCRNLASAASSAAASGTKLDQYFKSSSASTKNTVSSRLKAVADDCGGGSTTTTACVDTLNGCRENVLAYTVPSTNAIVYCETFFKALPGLATTCHGQDQATTVIHEMTHAPGVFSPGTDDLGYGFDAATKLSLSQALNNADSYALYANAINLNC</sequence>
<evidence type="ECO:0000256" key="12">
    <source>
        <dbReference type="ARBA" id="ARBA00023145"/>
    </source>
</evidence>
<keyword evidence="8 16" id="KW-0732">Signal</keyword>
<evidence type="ECO:0000256" key="3">
    <source>
        <dbReference type="ARBA" id="ARBA00010279"/>
    </source>
</evidence>
<evidence type="ECO:0000256" key="11">
    <source>
        <dbReference type="ARBA" id="ARBA00023049"/>
    </source>
</evidence>
<dbReference type="PRINTS" id="PR00768">
    <property type="entry name" value="DEUTEROLYSIN"/>
</dbReference>
<feature type="signal peptide" evidence="16">
    <location>
        <begin position="1"/>
        <end position="15"/>
    </location>
</feature>
<dbReference type="Proteomes" id="UP000244855">
    <property type="component" value="Unassembled WGS sequence"/>
</dbReference>
<evidence type="ECO:0000256" key="16">
    <source>
        <dbReference type="SAM" id="SignalP"/>
    </source>
</evidence>
<comment type="similarity">
    <text evidence="3 15">Belongs to the peptidase M35 family.</text>
</comment>
<dbReference type="SMART" id="SM01351">
    <property type="entry name" value="Aspzincin_M35"/>
    <property type="match status" value="1"/>
</dbReference>
<evidence type="ECO:0000313" key="18">
    <source>
        <dbReference type="EMBL" id="PVI05217.1"/>
    </source>
</evidence>
<dbReference type="PANTHER" id="PTHR37016:SF3">
    <property type="entry name" value="NEUTRAL PROTEASE 2-RELATED"/>
    <property type="match status" value="1"/>
</dbReference>
<evidence type="ECO:0000256" key="2">
    <source>
        <dbReference type="ARBA" id="ARBA00004613"/>
    </source>
</evidence>
<evidence type="ECO:0000256" key="15">
    <source>
        <dbReference type="RuleBase" id="RU361126"/>
    </source>
</evidence>
<dbReference type="GO" id="GO:0004222">
    <property type="term" value="F:metalloendopeptidase activity"/>
    <property type="evidence" value="ECO:0007669"/>
    <property type="project" value="InterPro"/>
</dbReference>
<keyword evidence="19" id="KW-1185">Reference proteome</keyword>
<protein>
    <recommendedName>
        <fullName evidence="15">Neutral protease 2</fullName>
        <ecNumber evidence="15">3.4.24.39</ecNumber>
    </recommendedName>
    <alternativeName>
        <fullName evidence="15">Deuterolysin</fullName>
    </alternativeName>
</protein>
<evidence type="ECO:0000256" key="13">
    <source>
        <dbReference type="PIRSR" id="PIRSR601384-1"/>
    </source>
</evidence>
<keyword evidence="10 14" id="KW-0862">Zinc</keyword>
<organism evidence="18 19">
    <name type="scientific">Periconia macrospinosa</name>
    <dbReference type="NCBI Taxonomy" id="97972"/>
    <lineage>
        <taxon>Eukaryota</taxon>
        <taxon>Fungi</taxon>
        <taxon>Dikarya</taxon>
        <taxon>Ascomycota</taxon>
        <taxon>Pezizomycotina</taxon>
        <taxon>Dothideomycetes</taxon>
        <taxon>Pleosporomycetidae</taxon>
        <taxon>Pleosporales</taxon>
        <taxon>Massarineae</taxon>
        <taxon>Periconiaceae</taxon>
        <taxon>Periconia</taxon>
    </lineage>
</organism>
<keyword evidence="5 15" id="KW-0645">Protease</keyword>
<evidence type="ECO:0000256" key="5">
    <source>
        <dbReference type="ARBA" id="ARBA00022670"/>
    </source>
</evidence>
<dbReference type="InterPro" id="IPR024079">
    <property type="entry name" value="MetalloPept_cat_dom_sf"/>
</dbReference>
<dbReference type="InterPro" id="IPR050414">
    <property type="entry name" value="Fungal_M35_metalloproteases"/>
</dbReference>
<feature type="binding site" evidence="14">
    <location>
        <position position="298"/>
    </location>
    <ligand>
        <name>Zn(2+)</name>
        <dbReference type="ChEBI" id="CHEBI:29105"/>
        <note>catalytic</note>
    </ligand>
</feature>
<dbReference type="InterPro" id="IPR001384">
    <property type="entry name" value="Peptidase_M35"/>
</dbReference>
<feature type="active site" evidence="13">
    <location>
        <position position="299"/>
    </location>
</feature>
<feature type="binding site" evidence="14">
    <location>
        <position position="302"/>
    </location>
    <ligand>
        <name>Zn(2+)</name>
        <dbReference type="ChEBI" id="CHEBI:29105"/>
        <note>catalytic</note>
    </ligand>
</feature>
<gene>
    <name evidence="18" type="ORF">DM02DRAFT_584626</name>
</gene>
<dbReference type="Gene3D" id="2.60.40.2970">
    <property type="match status" value="1"/>
</dbReference>
<dbReference type="EMBL" id="KZ805315">
    <property type="protein sequence ID" value="PVI05217.1"/>
    <property type="molecule type" value="Genomic_DNA"/>
</dbReference>
<keyword evidence="6 15" id="KW-0165">Cleavage on pair of basic residues</keyword>
<evidence type="ECO:0000256" key="14">
    <source>
        <dbReference type="PIRSR" id="PIRSR601384-2"/>
    </source>
</evidence>
<keyword evidence="12" id="KW-0865">Zymogen</keyword>
<dbReference type="Pfam" id="PF02102">
    <property type="entry name" value="Peptidase_M35"/>
    <property type="match status" value="1"/>
</dbReference>
<dbReference type="EC" id="3.4.24.39" evidence="15"/>
<dbReference type="AlphaFoldDB" id="A0A2V1E3V2"/>
<dbReference type="STRING" id="97972.A0A2V1E3V2"/>
<dbReference type="GO" id="GO:0046872">
    <property type="term" value="F:metal ion binding"/>
    <property type="evidence" value="ECO:0007669"/>
    <property type="project" value="UniProtKB-KW"/>
</dbReference>
<dbReference type="Gene3D" id="3.40.390.10">
    <property type="entry name" value="Collagenase (Catalytic Domain)"/>
    <property type="match status" value="1"/>
</dbReference>
<dbReference type="GO" id="GO:0005576">
    <property type="term" value="C:extracellular region"/>
    <property type="evidence" value="ECO:0007669"/>
    <property type="project" value="UniProtKB-SubCell"/>
</dbReference>
<feature type="binding site" evidence="14">
    <location>
        <position position="313"/>
    </location>
    <ligand>
        <name>Zn(2+)</name>
        <dbReference type="ChEBI" id="CHEBI:29105"/>
        <note>catalytic</note>
    </ligand>
</feature>
<keyword evidence="7 14" id="KW-0479">Metal-binding</keyword>
<evidence type="ECO:0000256" key="4">
    <source>
        <dbReference type="ARBA" id="ARBA00022525"/>
    </source>
</evidence>
<dbReference type="InterPro" id="IPR029463">
    <property type="entry name" value="Lys_MEP"/>
</dbReference>
<evidence type="ECO:0000259" key="17">
    <source>
        <dbReference type="SMART" id="SM01351"/>
    </source>
</evidence>
<keyword evidence="11 15" id="KW-0482">Metalloprotease</keyword>
<comment type="cofactor">
    <cofactor evidence="14 15">
        <name>Zn(2+)</name>
        <dbReference type="ChEBI" id="CHEBI:29105"/>
    </cofactor>
    <text evidence="14 15">Binds 1 zinc ion per subunit.</text>
</comment>
<accession>A0A2V1E3V2</accession>
<reference evidence="18 19" key="1">
    <citation type="journal article" date="2018" name="Sci. Rep.">
        <title>Comparative genomics provides insights into the lifestyle and reveals functional heterogeneity of dark septate endophytic fungi.</title>
        <authorList>
            <person name="Knapp D.G."/>
            <person name="Nemeth J.B."/>
            <person name="Barry K."/>
            <person name="Hainaut M."/>
            <person name="Henrissat B."/>
            <person name="Johnson J."/>
            <person name="Kuo A."/>
            <person name="Lim J.H.P."/>
            <person name="Lipzen A."/>
            <person name="Nolan M."/>
            <person name="Ohm R.A."/>
            <person name="Tamas L."/>
            <person name="Grigoriev I.V."/>
            <person name="Spatafora J.W."/>
            <person name="Nagy L.G."/>
            <person name="Kovacs G.M."/>
        </authorList>
    </citation>
    <scope>NUCLEOTIDE SEQUENCE [LARGE SCALE GENOMIC DNA]</scope>
    <source>
        <strain evidence="18 19">DSE2036</strain>
    </source>
</reference>
<feature type="chain" id="PRO_5016052770" description="Neutral protease 2" evidence="16">
    <location>
        <begin position="16"/>
        <end position="347"/>
    </location>
</feature>
<comment type="function">
    <text evidence="15">Secreted metalloproteinase that allows assimilation of proteinaceous substrates. Shows high activities on basic nuclear substrates such as histone and protamine.</text>
</comment>
<keyword evidence="4 15" id="KW-0964">Secreted</keyword>
<dbReference type="GO" id="GO:0006508">
    <property type="term" value="P:proteolysis"/>
    <property type="evidence" value="ECO:0007669"/>
    <property type="project" value="UniProtKB-KW"/>
</dbReference>
<dbReference type="CDD" id="cd11008">
    <property type="entry name" value="M35_deuterolysin_like"/>
    <property type="match status" value="1"/>
</dbReference>
<evidence type="ECO:0000256" key="9">
    <source>
        <dbReference type="ARBA" id="ARBA00022801"/>
    </source>
</evidence>
<evidence type="ECO:0000313" key="19">
    <source>
        <dbReference type="Proteomes" id="UP000244855"/>
    </source>
</evidence>
<keyword evidence="9 15" id="KW-0378">Hydrolase</keyword>
<dbReference type="SUPFAM" id="SSF55486">
    <property type="entry name" value="Metalloproteases ('zincins'), catalytic domain"/>
    <property type="match status" value="1"/>
</dbReference>
<feature type="domain" description="Lysine-specific metallo-endopeptidase" evidence="17">
    <location>
        <begin position="199"/>
        <end position="341"/>
    </location>
</feature>
<evidence type="ECO:0000256" key="10">
    <source>
        <dbReference type="ARBA" id="ARBA00022833"/>
    </source>
</evidence>
<comment type="catalytic activity">
    <reaction evidence="1 15">
        <text>Preferential cleavage of bonds with hydrophobic residues in P1'. Also 3-Asn-|-Gln-4 and 8-Gly-|-Ser-9 bonds in insulin B chain.</text>
        <dbReference type="EC" id="3.4.24.39"/>
    </reaction>
</comment>
<dbReference type="OrthoDB" id="412874at2759"/>
<comment type="subcellular location">
    <subcellularLocation>
        <location evidence="2 15">Secreted</location>
    </subcellularLocation>
</comment>
<proteinExistence type="inferred from homology"/>